<accession>A0A917BTZ4</accession>
<feature type="transmembrane region" description="Helical" evidence="7">
    <location>
        <begin position="134"/>
        <end position="153"/>
    </location>
</feature>
<organism evidence="10 11">
    <name type="scientific">Marmoricola endophyticus</name>
    <dbReference type="NCBI Taxonomy" id="2040280"/>
    <lineage>
        <taxon>Bacteria</taxon>
        <taxon>Bacillati</taxon>
        <taxon>Actinomycetota</taxon>
        <taxon>Actinomycetes</taxon>
        <taxon>Propionibacteriales</taxon>
        <taxon>Nocardioidaceae</taxon>
        <taxon>Marmoricola</taxon>
    </lineage>
</organism>
<dbReference type="AlphaFoldDB" id="A0A917BTZ4"/>
<evidence type="ECO:0008006" key="12">
    <source>
        <dbReference type="Google" id="ProtNLM"/>
    </source>
</evidence>
<evidence type="ECO:0000256" key="7">
    <source>
        <dbReference type="SAM" id="Phobius"/>
    </source>
</evidence>
<evidence type="ECO:0000313" key="10">
    <source>
        <dbReference type="EMBL" id="GGF57320.1"/>
    </source>
</evidence>
<evidence type="ECO:0000256" key="4">
    <source>
        <dbReference type="ARBA" id="ARBA00022989"/>
    </source>
</evidence>
<evidence type="ECO:0000256" key="6">
    <source>
        <dbReference type="SAM" id="MobiDB-lite"/>
    </source>
</evidence>
<dbReference type="InterPro" id="IPR010432">
    <property type="entry name" value="RDD"/>
</dbReference>
<evidence type="ECO:0000256" key="1">
    <source>
        <dbReference type="ARBA" id="ARBA00004651"/>
    </source>
</evidence>
<sequence length="239" mass="25897">MADSPAVSEIGERPPLPPAGWYADPQAPTGPTGRRYWDGTGWTGHVVADPVAAVPLKAETTPDGQQLARWGRRLAAYAVDAAITWALAAVLGFPLLRSMIEEYVDLFRRSVDAAESGGRPPGQLDIYREVYPELLGYAAIALVVVLVYHSFSLRAWSATPGKLLLGLRVRPLEGPGRLSWSMIARRVGSTWVLGIVVGTVPVVGSLGGLYLWLDGLWPLWDQQRRALHDKVAGTAVVRV</sequence>
<comment type="subcellular location">
    <subcellularLocation>
        <location evidence="1">Cell membrane</location>
        <topology evidence="1">Multi-pass membrane protein</topology>
    </subcellularLocation>
</comment>
<dbReference type="InterPro" id="IPR051791">
    <property type="entry name" value="Pra-immunoreactive"/>
</dbReference>
<keyword evidence="3 7" id="KW-0812">Transmembrane</keyword>
<protein>
    <recommendedName>
        <fullName evidence="12">RDD family protein</fullName>
    </recommendedName>
</protein>
<dbReference type="GO" id="GO:0005886">
    <property type="term" value="C:plasma membrane"/>
    <property type="evidence" value="ECO:0007669"/>
    <property type="project" value="UniProtKB-SubCell"/>
</dbReference>
<evidence type="ECO:0000313" key="11">
    <source>
        <dbReference type="Proteomes" id="UP000649179"/>
    </source>
</evidence>
<reference evidence="10" key="2">
    <citation type="submission" date="2020-09" db="EMBL/GenBank/DDBJ databases">
        <authorList>
            <person name="Sun Q."/>
            <person name="Zhou Y."/>
        </authorList>
    </citation>
    <scope>NUCLEOTIDE SEQUENCE</scope>
    <source>
        <strain evidence="10">CGMCC 1.16067</strain>
    </source>
</reference>
<dbReference type="PANTHER" id="PTHR36115:SF6">
    <property type="entry name" value="PROLINE-RICH ANTIGEN HOMOLOG"/>
    <property type="match status" value="1"/>
</dbReference>
<reference evidence="10" key="1">
    <citation type="journal article" date="2014" name="Int. J. Syst. Evol. Microbiol.">
        <title>Complete genome sequence of Corynebacterium casei LMG S-19264T (=DSM 44701T), isolated from a smear-ripened cheese.</title>
        <authorList>
            <consortium name="US DOE Joint Genome Institute (JGI-PGF)"/>
            <person name="Walter F."/>
            <person name="Albersmeier A."/>
            <person name="Kalinowski J."/>
            <person name="Ruckert C."/>
        </authorList>
    </citation>
    <scope>NUCLEOTIDE SEQUENCE</scope>
    <source>
        <strain evidence="10">CGMCC 1.16067</strain>
    </source>
</reference>
<keyword evidence="11" id="KW-1185">Reference proteome</keyword>
<keyword evidence="2" id="KW-1003">Cell membrane</keyword>
<feature type="domain" description="DUF2510" evidence="9">
    <location>
        <begin position="19"/>
        <end position="53"/>
    </location>
</feature>
<dbReference type="Proteomes" id="UP000649179">
    <property type="component" value="Unassembled WGS sequence"/>
</dbReference>
<gene>
    <name evidence="10" type="ORF">GCM10011519_34100</name>
</gene>
<feature type="domain" description="RDD" evidence="8">
    <location>
        <begin position="68"/>
        <end position="233"/>
    </location>
</feature>
<name>A0A917BTZ4_9ACTN</name>
<evidence type="ECO:0000256" key="2">
    <source>
        <dbReference type="ARBA" id="ARBA00022475"/>
    </source>
</evidence>
<proteinExistence type="predicted"/>
<feature type="transmembrane region" description="Helical" evidence="7">
    <location>
        <begin position="191"/>
        <end position="213"/>
    </location>
</feature>
<dbReference type="Pfam" id="PF06271">
    <property type="entry name" value="RDD"/>
    <property type="match status" value="1"/>
</dbReference>
<evidence type="ECO:0000256" key="3">
    <source>
        <dbReference type="ARBA" id="ARBA00022692"/>
    </source>
</evidence>
<feature type="region of interest" description="Disordered" evidence="6">
    <location>
        <begin position="1"/>
        <end position="35"/>
    </location>
</feature>
<dbReference type="Pfam" id="PF10708">
    <property type="entry name" value="DUF2510"/>
    <property type="match status" value="1"/>
</dbReference>
<comment type="caution">
    <text evidence="10">The sequence shown here is derived from an EMBL/GenBank/DDBJ whole genome shotgun (WGS) entry which is preliminary data.</text>
</comment>
<dbReference type="PANTHER" id="PTHR36115">
    <property type="entry name" value="PROLINE-RICH ANTIGEN HOMOLOG-RELATED"/>
    <property type="match status" value="1"/>
</dbReference>
<evidence type="ECO:0000259" key="9">
    <source>
        <dbReference type="Pfam" id="PF10708"/>
    </source>
</evidence>
<dbReference type="EMBL" id="BMKQ01000002">
    <property type="protein sequence ID" value="GGF57320.1"/>
    <property type="molecule type" value="Genomic_DNA"/>
</dbReference>
<keyword evidence="4 7" id="KW-1133">Transmembrane helix</keyword>
<dbReference type="InterPro" id="IPR018929">
    <property type="entry name" value="DUF2510"/>
</dbReference>
<feature type="transmembrane region" description="Helical" evidence="7">
    <location>
        <begin position="74"/>
        <end position="96"/>
    </location>
</feature>
<keyword evidence="5 7" id="KW-0472">Membrane</keyword>
<evidence type="ECO:0000256" key="5">
    <source>
        <dbReference type="ARBA" id="ARBA00023136"/>
    </source>
</evidence>
<evidence type="ECO:0000259" key="8">
    <source>
        <dbReference type="Pfam" id="PF06271"/>
    </source>
</evidence>